<dbReference type="KEGG" id="camy:CSUIS_0659"/>
<dbReference type="RefSeq" id="WP_086297083.1">
    <property type="nucleotide sequence ID" value="NZ_CP018789.1"/>
</dbReference>
<protein>
    <submittedName>
        <fullName evidence="4">Amino acid ABC transporter, periplasmic arginine/lysine/histidine-binding protein</fullName>
    </submittedName>
</protein>
<evidence type="ECO:0000313" key="5">
    <source>
        <dbReference type="Proteomes" id="UP000194260"/>
    </source>
</evidence>
<feature type="domain" description="Solute-binding protein family 3/N-terminal" evidence="3">
    <location>
        <begin position="22"/>
        <end position="241"/>
    </location>
</feature>
<accession>A0A1X9SWC1</accession>
<evidence type="ECO:0000256" key="1">
    <source>
        <dbReference type="ARBA" id="ARBA00022729"/>
    </source>
</evidence>
<dbReference type="InterPro" id="IPR001638">
    <property type="entry name" value="Solute-binding_3/MltF_N"/>
</dbReference>
<evidence type="ECO:0000256" key="2">
    <source>
        <dbReference type="SAM" id="SignalP"/>
    </source>
</evidence>
<organism evidence="4 5">
    <name type="scientific">Campylobacter porcelli</name>
    <dbReference type="NCBI Taxonomy" id="1660073"/>
    <lineage>
        <taxon>Bacteria</taxon>
        <taxon>Pseudomonadati</taxon>
        <taxon>Campylobacterota</taxon>
        <taxon>Epsilonproteobacteria</taxon>
        <taxon>Campylobacterales</taxon>
        <taxon>Campylobacteraceae</taxon>
        <taxon>Campylobacter</taxon>
    </lineage>
</organism>
<dbReference type="SUPFAM" id="SSF53850">
    <property type="entry name" value="Periplasmic binding protein-like II"/>
    <property type="match status" value="1"/>
</dbReference>
<dbReference type="Proteomes" id="UP000194260">
    <property type="component" value="Chromosome"/>
</dbReference>
<sequence>MRNLFKIFVAIFCLCLALNAKEIIIGSDAEYPPFDYIDENGKIAGFDIDLIDEISKVAGFEYKFIKIGFDALIPALKAGKIDMIAASMSATNERKKSVDFSDPYFFTKNLYLKLANNDKIVSKEQLNNLKIGVMLGTVQESVAHSIKGARVIPTEGIAGSIMNLKAKKVDVVIVDSSVGFGYLNKNRDIVNFLEESDGSDGFSFAFNKGKNSEFLNKFNAALKEIKDNGTYDKLLVKYDLK</sequence>
<gene>
    <name evidence="4" type="ORF">CSUIS_0659</name>
</gene>
<dbReference type="STRING" id="1660073.CSUIS_0659"/>
<dbReference type="Pfam" id="PF00497">
    <property type="entry name" value="SBP_bac_3"/>
    <property type="match status" value="1"/>
</dbReference>
<feature type="chain" id="PRO_5012259652" evidence="2">
    <location>
        <begin position="21"/>
        <end position="241"/>
    </location>
</feature>
<evidence type="ECO:0000259" key="3">
    <source>
        <dbReference type="SMART" id="SM00062"/>
    </source>
</evidence>
<keyword evidence="1 2" id="KW-0732">Signal</keyword>
<dbReference type="SMART" id="SM00062">
    <property type="entry name" value="PBPb"/>
    <property type="match status" value="1"/>
</dbReference>
<reference evidence="5" key="1">
    <citation type="journal article" date="2017" name="Genome Biol. Evol.">
        <title>Comparative Genomic Analysis Identifies a Campylobacter Clade Deficient in Selenium Metabolism.</title>
        <authorList>
            <person name="Miller W.G."/>
            <person name="Yee E."/>
            <person name="Lopes B.S."/>
            <person name="Chapman M.H."/>
            <person name="Huynh S."/>
            <person name="Bono J.L."/>
            <person name="Parker C.T."/>
            <person name="Strachan N.J.C."/>
            <person name="Forbes K.J."/>
        </authorList>
    </citation>
    <scope>NUCLEOTIDE SEQUENCE [LARGE SCALE GENOMIC DNA]</scope>
    <source>
        <strain evidence="5">RM6137</strain>
    </source>
</reference>
<dbReference type="Gene3D" id="3.40.190.10">
    <property type="entry name" value="Periplasmic binding protein-like II"/>
    <property type="match status" value="2"/>
</dbReference>
<name>A0A1X9SWC1_9BACT</name>
<dbReference type="PANTHER" id="PTHR35936">
    <property type="entry name" value="MEMBRANE-BOUND LYTIC MUREIN TRANSGLYCOSYLASE F"/>
    <property type="match status" value="1"/>
</dbReference>
<evidence type="ECO:0000313" key="4">
    <source>
        <dbReference type="EMBL" id="ARR00476.1"/>
    </source>
</evidence>
<dbReference type="EMBL" id="CP018789">
    <property type="protein sequence ID" value="ARR00476.1"/>
    <property type="molecule type" value="Genomic_DNA"/>
</dbReference>
<dbReference type="AlphaFoldDB" id="A0A1X9SWC1"/>
<feature type="signal peptide" evidence="2">
    <location>
        <begin position="1"/>
        <end position="20"/>
    </location>
</feature>
<proteinExistence type="predicted"/>
<dbReference type="PANTHER" id="PTHR35936:SF17">
    <property type="entry name" value="ARGININE-BINDING EXTRACELLULAR PROTEIN ARTP"/>
    <property type="match status" value="1"/>
</dbReference>